<organism evidence="2">
    <name type="scientific">uncultured Caudovirales phage</name>
    <dbReference type="NCBI Taxonomy" id="2100421"/>
    <lineage>
        <taxon>Viruses</taxon>
        <taxon>Duplodnaviria</taxon>
        <taxon>Heunggongvirae</taxon>
        <taxon>Uroviricota</taxon>
        <taxon>Caudoviricetes</taxon>
        <taxon>Peduoviridae</taxon>
        <taxon>Maltschvirus</taxon>
        <taxon>Maltschvirus maltsch</taxon>
    </lineage>
</organism>
<protein>
    <submittedName>
        <fullName evidence="2">Uncharacterized protein</fullName>
    </submittedName>
</protein>
<evidence type="ECO:0000313" key="2">
    <source>
        <dbReference type="EMBL" id="CAB4137852.1"/>
    </source>
</evidence>
<dbReference type="InterPro" id="IPR029063">
    <property type="entry name" value="SAM-dependent_MTases_sf"/>
</dbReference>
<feature type="coiled-coil region" evidence="1">
    <location>
        <begin position="54"/>
        <end position="81"/>
    </location>
</feature>
<reference evidence="2" key="1">
    <citation type="submission" date="2020-04" db="EMBL/GenBank/DDBJ databases">
        <authorList>
            <person name="Chiriac C."/>
            <person name="Salcher M."/>
            <person name="Ghai R."/>
            <person name="Kavagutti S V."/>
        </authorList>
    </citation>
    <scope>NUCLEOTIDE SEQUENCE</scope>
</reference>
<keyword evidence="1" id="KW-0175">Coiled coil</keyword>
<proteinExistence type="predicted"/>
<dbReference type="EMBL" id="LR796341">
    <property type="protein sequence ID" value="CAB4137852.1"/>
    <property type="molecule type" value="Genomic_DNA"/>
</dbReference>
<dbReference type="Gene3D" id="3.40.50.150">
    <property type="entry name" value="Vaccinia Virus protein VP39"/>
    <property type="match status" value="1"/>
</dbReference>
<dbReference type="SUPFAM" id="SSF53335">
    <property type="entry name" value="S-adenosyl-L-methionine-dependent methyltransferases"/>
    <property type="match status" value="1"/>
</dbReference>
<sequence length="312" mass="36672">MKLSELVAYKTALSKLTARTTHREIELSLGQITHLVDSQSIQLGDFKQRLGDQYSEIYQQVNQFELILDQLKQEIQSQIEVAEKMWFQESYRLYDQEMRNDSVEHILNRRPILTEDTENYLRVRIQNYVDWQHSGMIIRPGVEKFVEDMVGFDPLYLIDQEHDLMVPAVERFPEAYQRRLRLYTIRENVETEILDKVPNGQFGFCLAYNFFEFKPFEIVRKYMTEVYQKLKPGGTFIMTFNDCDRDKAVKLAEQRYACYTPGSLVRELAATIGYTQNFSWDDDGPTTWLELRKPGTLVSLRGGQSLAKVIKK</sequence>
<accession>A0A6J5LVM8</accession>
<name>A0A6J5LVM8_9CAUD</name>
<evidence type="ECO:0000256" key="1">
    <source>
        <dbReference type="SAM" id="Coils"/>
    </source>
</evidence>
<gene>
    <name evidence="2" type="ORF">UFOVP328_106</name>
</gene>